<comment type="caution">
    <text evidence="2">The sequence shown here is derived from an EMBL/GenBank/DDBJ whole genome shotgun (WGS) entry which is preliminary data.</text>
</comment>
<reference evidence="2 3" key="1">
    <citation type="submission" date="2021-04" db="EMBL/GenBank/DDBJ databases">
        <title>Whole genome analysis of root endophytic bacterium Microbacterium paraoxydans ku-mp colonizing RP-bio226 rice variety.</title>
        <authorList>
            <person name="Ulaganathan K."/>
            <person name="Latha B."/>
        </authorList>
    </citation>
    <scope>NUCLEOTIDE SEQUENCE [LARGE SCALE GENOMIC DNA]</scope>
    <source>
        <strain evidence="3">ku-mp</strain>
    </source>
</reference>
<gene>
    <name evidence="2" type="ORF">KE274_02775</name>
</gene>
<dbReference type="RefSeq" id="WP_211541050.1">
    <property type="nucleotide sequence ID" value="NZ_JAGTUK010000001.1"/>
</dbReference>
<evidence type="ECO:0000256" key="1">
    <source>
        <dbReference type="SAM" id="Phobius"/>
    </source>
</evidence>
<protein>
    <submittedName>
        <fullName evidence="2">Uncharacterized protein</fullName>
    </submittedName>
</protein>
<keyword evidence="3" id="KW-1185">Reference proteome</keyword>
<evidence type="ECO:0000313" key="2">
    <source>
        <dbReference type="EMBL" id="MBS0023029.1"/>
    </source>
</evidence>
<evidence type="ECO:0000313" key="3">
    <source>
        <dbReference type="Proteomes" id="UP000678243"/>
    </source>
</evidence>
<sequence>MDPVLALLFGLLILAIIVGAAFLRPWLNRSAAASGRRAGERFARAQLDRALAEFGITLRIPVPVSEARGLLAQAAANGKDFLPLPDGDIGIRFVEPDDTVVRVAPDPEGALVRVETFREYMGFPQTTALWTDLRSRIRAVAGARGLTVSDGPPVSYVRGPLLDDRNARWSRTG</sequence>
<proteinExistence type="predicted"/>
<keyword evidence="1" id="KW-1133">Transmembrane helix</keyword>
<dbReference type="EMBL" id="JAGTUK010000001">
    <property type="protein sequence ID" value="MBS0023029.1"/>
    <property type="molecule type" value="Genomic_DNA"/>
</dbReference>
<accession>A0ABS5IJ97</accession>
<feature type="transmembrane region" description="Helical" evidence="1">
    <location>
        <begin position="6"/>
        <end position="27"/>
    </location>
</feature>
<dbReference type="Proteomes" id="UP000678243">
    <property type="component" value="Unassembled WGS sequence"/>
</dbReference>
<keyword evidence="1" id="KW-0472">Membrane</keyword>
<name>A0ABS5IJ97_9MICO</name>
<organism evidence="2 3">
    <name type="scientific">Microbacterium paraoxydans</name>
    <dbReference type="NCBI Taxonomy" id="199592"/>
    <lineage>
        <taxon>Bacteria</taxon>
        <taxon>Bacillati</taxon>
        <taxon>Actinomycetota</taxon>
        <taxon>Actinomycetes</taxon>
        <taxon>Micrococcales</taxon>
        <taxon>Microbacteriaceae</taxon>
        <taxon>Microbacterium</taxon>
    </lineage>
</organism>
<keyword evidence="1" id="KW-0812">Transmembrane</keyword>